<dbReference type="EMBL" id="FXBL01000004">
    <property type="protein sequence ID" value="SMH51073.1"/>
    <property type="molecule type" value="Genomic_DNA"/>
</dbReference>
<dbReference type="Proteomes" id="UP000193083">
    <property type="component" value="Unassembled WGS sequence"/>
</dbReference>
<keyword evidence="3" id="KW-1185">Reference proteome</keyword>
<organism evidence="2 3">
    <name type="scientific">Mesorhizobium australicum</name>
    <dbReference type="NCBI Taxonomy" id="536018"/>
    <lineage>
        <taxon>Bacteria</taxon>
        <taxon>Pseudomonadati</taxon>
        <taxon>Pseudomonadota</taxon>
        <taxon>Alphaproteobacteria</taxon>
        <taxon>Hyphomicrobiales</taxon>
        <taxon>Phyllobacteriaceae</taxon>
        <taxon>Mesorhizobium</taxon>
    </lineage>
</organism>
<proteinExistence type="predicted"/>
<evidence type="ECO:0000256" key="1">
    <source>
        <dbReference type="SAM" id="SignalP"/>
    </source>
</evidence>
<keyword evidence="1" id="KW-0732">Signal</keyword>
<feature type="signal peptide" evidence="1">
    <location>
        <begin position="1"/>
        <end position="18"/>
    </location>
</feature>
<name>A0A1X7PJH3_9HYPH</name>
<dbReference type="OrthoDB" id="7374881at2"/>
<feature type="chain" id="PRO_5012688329" description="Lipoprotein" evidence="1">
    <location>
        <begin position="19"/>
        <end position="179"/>
    </location>
</feature>
<reference evidence="3" key="1">
    <citation type="submission" date="2017-04" db="EMBL/GenBank/DDBJ databases">
        <authorList>
            <person name="Varghese N."/>
            <person name="Submissions S."/>
        </authorList>
    </citation>
    <scope>NUCLEOTIDE SEQUENCE [LARGE SCALE GENOMIC DNA]</scope>
    <source>
        <strain evidence="3">B5P</strain>
    </source>
</reference>
<evidence type="ECO:0008006" key="4">
    <source>
        <dbReference type="Google" id="ProtNLM"/>
    </source>
</evidence>
<protein>
    <recommendedName>
        <fullName evidence="4">Lipoprotein</fullName>
    </recommendedName>
</protein>
<evidence type="ECO:0000313" key="2">
    <source>
        <dbReference type="EMBL" id="SMH51073.1"/>
    </source>
</evidence>
<dbReference type="AlphaFoldDB" id="A0A1X7PJH3"/>
<dbReference type="RefSeq" id="WP_085466029.1">
    <property type="nucleotide sequence ID" value="NZ_FXBL01000004.1"/>
</dbReference>
<evidence type="ECO:0000313" key="3">
    <source>
        <dbReference type="Proteomes" id="UP000193083"/>
    </source>
</evidence>
<dbReference type="PROSITE" id="PS51257">
    <property type="entry name" value="PROKAR_LIPOPROTEIN"/>
    <property type="match status" value="1"/>
</dbReference>
<gene>
    <name evidence="2" type="ORF">SAMN02982922_4324</name>
</gene>
<sequence>MNRCLTAFVLAIAALAGAACTSVDPTMGIATKSTPEPLPVVEPTQTASTPPQVAALTTEPARVSLAPVIGAPTEAVEQLSAELAARAPSKRFALQTSGDPTATYTLKGFFSTSPEEGETIIFYVWDVMDTAGNRVHRFSGQERVKGKNQGWIDVTEANMRSIADRTADEFAAWLATRAG</sequence>
<accession>A0A1X7PJH3</accession>